<accession>A0ABP4DH32</accession>
<organism evidence="3 4">
    <name type="scientific">Streptomyces thermogriseus</name>
    <dbReference type="NCBI Taxonomy" id="75292"/>
    <lineage>
        <taxon>Bacteria</taxon>
        <taxon>Bacillati</taxon>
        <taxon>Actinomycetota</taxon>
        <taxon>Actinomycetes</taxon>
        <taxon>Kitasatosporales</taxon>
        <taxon>Streptomycetaceae</taxon>
        <taxon>Streptomyces</taxon>
    </lineage>
</organism>
<dbReference type="Proteomes" id="UP001501072">
    <property type="component" value="Unassembled WGS sequence"/>
</dbReference>
<evidence type="ECO:0000313" key="4">
    <source>
        <dbReference type="Proteomes" id="UP001501072"/>
    </source>
</evidence>
<keyword evidence="2" id="KW-0812">Transmembrane</keyword>
<evidence type="ECO:0000313" key="3">
    <source>
        <dbReference type="EMBL" id="GAA1010295.1"/>
    </source>
</evidence>
<evidence type="ECO:0000256" key="1">
    <source>
        <dbReference type="SAM" id="MobiDB-lite"/>
    </source>
</evidence>
<keyword evidence="4" id="KW-1185">Reference proteome</keyword>
<reference evidence="4" key="1">
    <citation type="journal article" date="2019" name="Int. J. Syst. Evol. Microbiol.">
        <title>The Global Catalogue of Microorganisms (GCM) 10K type strain sequencing project: providing services to taxonomists for standard genome sequencing and annotation.</title>
        <authorList>
            <consortium name="The Broad Institute Genomics Platform"/>
            <consortium name="The Broad Institute Genome Sequencing Center for Infectious Disease"/>
            <person name="Wu L."/>
            <person name="Ma J."/>
        </authorList>
    </citation>
    <scope>NUCLEOTIDE SEQUENCE [LARGE SCALE GENOMIC DNA]</scope>
    <source>
        <strain evidence="4">JCM 11269</strain>
    </source>
</reference>
<feature type="transmembrane region" description="Helical" evidence="2">
    <location>
        <begin position="47"/>
        <end position="69"/>
    </location>
</feature>
<sequence length="137" mass="13530">MRGVRCGSTLPACAHARTQGKEPSADGTAVDGKRVDEPKGPSAGRQIGVCVALLLVDFMLIVWSAYAVGVAAWAGSFDSSTAASSTSEAALVALLLPGGGAVLAGGALLALGRRVPGIMQLVLLGSGALLVPSMVSG</sequence>
<evidence type="ECO:0000256" key="2">
    <source>
        <dbReference type="SAM" id="Phobius"/>
    </source>
</evidence>
<comment type="caution">
    <text evidence="3">The sequence shown here is derived from an EMBL/GenBank/DDBJ whole genome shotgun (WGS) entry which is preliminary data.</text>
</comment>
<feature type="transmembrane region" description="Helical" evidence="2">
    <location>
        <begin position="89"/>
        <end position="111"/>
    </location>
</feature>
<dbReference type="EMBL" id="BAAAHU010000025">
    <property type="protein sequence ID" value="GAA1010295.1"/>
    <property type="molecule type" value="Genomic_DNA"/>
</dbReference>
<keyword evidence="2" id="KW-1133">Transmembrane helix</keyword>
<gene>
    <name evidence="3" type="ORF">GCM10009564_27930</name>
</gene>
<proteinExistence type="predicted"/>
<name>A0ABP4DH32_9ACTN</name>
<protein>
    <submittedName>
        <fullName evidence="3">Uncharacterized protein</fullName>
    </submittedName>
</protein>
<feature type="region of interest" description="Disordered" evidence="1">
    <location>
        <begin position="17"/>
        <end position="44"/>
    </location>
</feature>
<keyword evidence="2" id="KW-0472">Membrane</keyword>